<dbReference type="GO" id="GO:0000151">
    <property type="term" value="C:ubiquitin ligase complex"/>
    <property type="evidence" value="ECO:0007669"/>
    <property type="project" value="TreeGrafter"/>
</dbReference>
<comment type="function">
    <text evidence="1">Neddylation of cullins play an essential role in the regulation of SCF-type complexes activity.</text>
</comment>
<dbReference type="Pfam" id="PF03556">
    <property type="entry name" value="Cullin_binding"/>
    <property type="match status" value="1"/>
</dbReference>
<name>A0AAN8YNH1_SOLBU</name>
<sequence length="344" mass="39222">MDSPAANHLDIFDIYGRYCDIMSGAYATKNLVDELQKARFTREALNQLMKLVDSSLHIRHVFDRSLEVDNIDKFVFNHGRATLFEEVYKLKLRLNLEADFSEFSRFYDFVFSIFRENGQKNITISKAVTGWKIVLAGRFRLLDHWCDFVEKNQRYNISKDTWRQVLAFSRSVHENLEGYDREGAWPVLIDDFVEHMYRIGGVDTISNSFCFSCGDSGAQPFEDSFPGLKNFPGMKRKSCGNLQRVEESSHGHPEMDVIVNSKRRNINFGNQNVDWTENQSHGYLEMVKANSPLNHSASPCAVEGCLSKGFAGLLSGPTFGDLERALIAIGDLPNSISCRWISLK</sequence>
<reference evidence="3 4" key="1">
    <citation type="submission" date="2024-02" db="EMBL/GenBank/DDBJ databases">
        <title>de novo genome assembly of Solanum bulbocastanum strain 11H21.</title>
        <authorList>
            <person name="Hosaka A.J."/>
        </authorList>
    </citation>
    <scope>NUCLEOTIDE SEQUENCE [LARGE SCALE GENOMIC DNA]</scope>
    <source>
        <tissue evidence="3">Young leaves</tissue>
    </source>
</reference>
<evidence type="ECO:0000313" key="3">
    <source>
        <dbReference type="EMBL" id="KAK6798656.1"/>
    </source>
</evidence>
<keyword evidence="4" id="KW-1185">Reference proteome</keyword>
<dbReference type="PANTHER" id="PTHR12281:SF31">
    <property type="entry name" value="DCN1-LIKE PROTEIN 3"/>
    <property type="match status" value="1"/>
</dbReference>
<dbReference type="AlphaFoldDB" id="A0AAN8YNH1"/>
<proteinExistence type="predicted"/>
<accession>A0AAN8YNH1</accession>
<dbReference type="GO" id="GO:0097602">
    <property type="term" value="F:cullin family protein binding"/>
    <property type="evidence" value="ECO:0007669"/>
    <property type="project" value="TreeGrafter"/>
</dbReference>
<dbReference type="Gene3D" id="1.10.238.200">
    <property type="entry name" value="Cullin, PONY binding domain"/>
    <property type="match status" value="1"/>
</dbReference>
<comment type="caution">
    <text evidence="3">The sequence shown here is derived from an EMBL/GenBank/DDBJ whole genome shotgun (WGS) entry which is preliminary data.</text>
</comment>
<evidence type="ECO:0000313" key="4">
    <source>
        <dbReference type="Proteomes" id="UP001371456"/>
    </source>
</evidence>
<dbReference type="PANTHER" id="PTHR12281">
    <property type="entry name" value="RP42 RELATED"/>
    <property type="match status" value="1"/>
</dbReference>
<dbReference type="InterPro" id="IPR014764">
    <property type="entry name" value="DCN-prot"/>
</dbReference>
<feature type="domain" description="DCUN1" evidence="2">
    <location>
        <begin position="6"/>
        <end position="197"/>
    </location>
</feature>
<evidence type="ECO:0000259" key="2">
    <source>
        <dbReference type="PROSITE" id="PS51229"/>
    </source>
</evidence>
<dbReference type="EMBL" id="JBANQN010000002">
    <property type="protein sequence ID" value="KAK6798656.1"/>
    <property type="molecule type" value="Genomic_DNA"/>
</dbReference>
<gene>
    <name evidence="3" type="ORF">RDI58_006359</name>
</gene>
<dbReference type="GO" id="GO:0045116">
    <property type="term" value="P:protein neddylation"/>
    <property type="evidence" value="ECO:0007669"/>
    <property type="project" value="TreeGrafter"/>
</dbReference>
<protein>
    <recommendedName>
        <fullName evidence="1">Defective in cullin neddylation protein</fullName>
    </recommendedName>
</protein>
<evidence type="ECO:0000256" key="1">
    <source>
        <dbReference type="RuleBase" id="RU410713"/>
    </source>
</evidence>
<dbReference type="InterPro" id="IPR005176">
    <property type="entry name" value="PONY_dom"/>
</dbReference>
<dbReference type="FunFam" id="1.10.238.200:FF:000006">
    <property type="entry name" value="Defective in cullin neddylation protein"/>
    <property type="match status" value="1"/>
</dbReference>
<dbReference type="GO" id="GO:0031624">
    <property type="term" value="F:ubiquitin conjugating enzyme binding"/>
    <property type="evidence" value="ECO:0007669"/>
    <property type="project" value="TreeGrafter"/>
</dbReference>
<dbReference type="Proteomes" id="UP001371456">
    <property type="component" value="Unassembled WGS sequence"/>
</dbReference>
<dbReference type="PROSITE" id="PS51229">
    <property type="entry name" value="DCUN1"/>
    <property type="match status" value="1"/>
</dbReference>
<dbReference type="InterPro" id="IPR042460">
    <property type="entry name" value="DCN1-like_PONY"/>
</dbReference>
<dbReference type="GO" id="GO:0032182">
    <property type="term" value="F:ubiquitin-like protein binding"/>
    <property type="evidence" value="ECO:0007669"/>
    <property type="project" value="TreeGrafter"/>
</dbReference>
<organism evidence="3 4">
    <name type="scientific">Solanum bulbocastanum</name>
    <name type="common">Wild potato</name>
    <dbReference type="NCBI Taxonomy" id="147425"/>
    <lineage>
        <taxon>Eukaryota</taxon>
        <taxon>Viridiplantae</taxon>
        <taxon>Streptophyta</taxon>
        <taxon>Embryophyta</taxon>
        <taxon>Tracheophyta</taxon>
        <taxon>Spermatophyta</taxon>
        <taxon>Magnoliopsida</taxon>
        <taxon>eudicotyledons</taxon>
        <taxon>Gunneridae</taxon>
        <taxon>Pentapetalae</taxon>
        <taxon>asterids</taxon>
        <taxon>lamiids</taxon>
        <taxon>Solanales</taxon>
        <taxon>Solanaceae</taxon>
        <taxon>Solanoideae</taxon>
        <taxon>Solaneae</taxon>
        <taxon>Solanum</taxon>
    </lineage>
</organism>